<gene>
    <name evidence="2" type="ORF">H9C73_06495</name>
</gene>
<keyword evidence="1" id="KW-0812">Transmembrane</keyword>
<dbReference type="Pfam" id="PF16137">
    <property type="entry name" value="DUF4845"/>
    <property type="match status" value="1"/>
</dbReference>
<dbReference type="EMBL" id="JACVEW010000008">
    <property type="protein sequence ID" value="MBP0048378.1"/>
    <property type="molecule type" value="Genomic_DNA"/>
</dbReference>
<reference evidence="2 3" key="1">
    <citation type="submission" date="2020-09" db="EMBL/GenBank/DDBJ databases">
        <authorList>
            <person name="Tanuku N.R.S."/>
        </authorList>
    </citation>
    <scope>NUCLEOTIDE SEQUENCE [LARGE SCALE GENOMIC DNA]</scope>
    <source>
        <strain evidence="2 3">AK62</strain>
    </source>
</reference>
<sequence length="126" mass="14463">MNTGVVPFQRGASLLSTLLVLIVAGVFFSVGFKLFTPYKDHATINSIMTNMVSDPEELTVSIREMRSNLDKRFLINQVKLPNREALDIRLEEGVLYFDLKYEVRVPMFYNVDALVTFEEHYEAVKP</sequence>
<feature type="transmembrane region" description="Helical" evidence="1">
    <location>
        <begin position="12"/>
        <end position="35"/>
    </location>
</feature>
<comment type="caution">
    <text evidence="2">The sequence shown here is derived from an EMBL/GenBank/DDBJ whole genome shotgun (WGS) entry which is preliminary data.</text>
</comment>
<name>A0ABS3Z9J6_9GAMM</name>
<proteinExistence type="predicted"/>
<evidence type="ECO:0000313" key="3">
    <source>
        <dbReference type="Proteomes" id="UP000810171"/>
    </source>
</evidence>
<dbReference type="InterPro" id="IPR032314">
    <property type="entry name" value="DUF4845"/>
</dbReference>
<dbReference type="Proteomes" id="UP000810171">
    <property type="component" value="Unassembled WGS sequence"/>
</dbReference>
<keyword evidence="1" id="KW-1133">Transmembrane helix</keyword>
<organism evidence="2 3">
    <name type="scientific">Marinobacterium alkalitolerans</name>
    <dbReference type="NCBI Taxonomy" id="1542925"/>
    <lineage>
        <taxon>Bacteria</taxon>
        <taxon>Pseudomonadati</taxon>
        <taxon>Pseudomonadota</taxon>
        <taxon>Gammaproteobacteria</taxon>
        <taxon>Oceanospirillales</taxon>
        <taxon>Oceanospirillaceae</taxon>
        <taxon>Marinobacterium</taxon>
    </lineage>
</organism>
<protein>
    <submittedName>
        <fullName evidence="2">DUF4845 domain-containing protein</fullName>
    </submittedName>
</protein>
<keyword evidence="1" id="KW-0472">Membrane</keyword>
<evidence type="ECO:0000256" key="1">
    <source>
        <dbReference type="SAM" id="Phobius"/>
    </source>
</evidence>
<dbReference type="RefSeq" id="WP_209287001.1">
    <property type="nucleotide sequence ID" value="NZ_JACVEW010000008.1"/>
</dbReference>
<evidence type="ECO:0000313" key="2">
    <source>
        <dbReference type="EMBL" id="MBP0048378.1"/>
    </source>
</evidence>
<accession>A0ABS3Z9J6</accession>
<keyword evidence="3" id="KW-1185">Reference proteome</keyword>